<dbReference type="GeneID" id="89933169"/>
<feature type="compositionally biased region" description="Basic and acidic residues" evidence="1">
    <location>
        <begin position="194"/>
        <end position="205"/>
    </location>
</feature>
<evidence type="ECO:0008006" key="4">
    <source>
        <dbReference type="Google" id="ProtNLM"/>
    </source>
</evidence>
<evidence type="ECO:0000313" key="2">
    <source>
        <dbReference type="EMBL" id="KAK4116957.1"/>
    </source>
</evidence>
<accession>A0AAN6TLZ2</accession>
<dbReference type="Gene3D" id="3.40.50.300">
    <property type="entry name" value="P-loop containing nucleotide triphosphate hydrolases"/>
    <property type="match status" value="1"/>
</dbReference>
<sequence length="449" mass="48923">MEHMKDSRAHLPSAILEVSQSQLQPLSASVLLDQELARKARLRRKGNLMTGCNELDDYVLLGGFERGSVVGLSAEEEELGLSIGLQTIARMLAKGPGKALIITTLPRTVVLLKLQKVLASQLKDPGGGKQKIKGCLERIFITTVFNIKGLWDALRELETAAQAAGTEVPQASATQDRKPEPEMDAPESGQRTRQRTEVQDTEGKVGFHPTESPLPQEPNESGAWHDDFPRSALPDIILITNISSILSVLFASCDKPTAHDTALLLSSHLHFLSRSPAYNDPLIILLNSTTSPFSQAFHDDAVTATDTATTIGEPLRQVMKRTEPTLSSIFEPTAAQQAAAHLPGQQQQPRQRNRPLFGQVFAQMLDLHLLCTRVPRTKEDAAAAAAGVGSGFVSQVWVVEVLLDEIGVYERLEAEENGALGSRRSREQRWAAVDVDEVGDGRVVDAFRG</sequence>
<reference evidence="2" key="1">
    <citation type="journal article" date="2023" name="Mol. Phylogenet. Evol.">
        <title>Genome-scale phylogeny and comparative genomics of the fungal order Sordariales.</title>
        <authorList>
            <person name="Hensen N."/>
            <person name="Bonometti L."/>
            <person name="Westerberg I."/>
            <person name="Brannstrom I.O."/>
            <person name="Guillou S."/>
            <person name="Cros-Aarteil S."/>
            <person name="Calhoun S."/>
            <person name="Haridas S."/>
            <person name="Kuo A."/>
            <person name="Mondo S."/>
            <person name="Pangilinan J."/>
            <person name="Riley R."/>
            <person name="LaButti K."/>
            <person name="Andreopoulos B."/>
            <person name="Lipzen A."/>
            <person name="Chen C."/>
            <person name="Yan M."/>
            <person name="Daum C."/>
            <person name="Ng V."/>
            <person name="Clum A."/>
            <person name="Steindorff A."/>
            <person name="Ohm R.A."/>
            <person name="Martin F."/>
            <person name="Silar P."/>
            <person name="Natvig D.O."/>
            <person name="Lalanne C."/>
            <person name="Gautier V."/>
            <person name="Ament-Velasquez S.L."/>
            <person name="Kruys A."/>
            <person name="Hutchinson M.I."/>
            <person name="Powell A.J."/>
            <person name="Barry K."/>
            <person name="Miller A.N."/>
            <person name="Grigoriev I.V."/>
            <person name="Debuchy R."/>
            <person name="Gladieux P."/>
            <person name="Hiltunen Thoren M."/>
            <person name="Johannesson H."/>
        </authorList>
    </citation>
    <scope>NUCLEOTIDE SEQUENCE</scope>
    <source>
        <strain evidence="2">CBS 508.74</strain>
    </source>
</reference>
<dbReference type="RefSeq" id="XP_064674527.1">
    <property type="nucleotide sequence ID" value="XM_064809046.1"/>
</dbReference>
<keyword evidence="3" id="KW-1185">Reference proteome</keyword>
<comment type="caution">
    <text evidence="2">The sequence shown here is derived from an EMBL/GenBank/DDBJ whole genome shotgun (WGS) entry which is preliminary data.</text>
</comment>
<organism evidence="2 3">
    <name type="scientific">Canariomyces notabilis</name>
    <dbReference type="NCBI Taxonomy" id="2074819"/>
    <lineage>
        <taxon>Eukaryota</taxon>
        <taxon>Fungi</taxon>
        <taxon>Dikarya</taxon>
        <taxon>Ascomycota</taxon>
        <taxon>Pezizomycotina</taxon>
        <taxon>Sordariomycetes</taxon>
        <taxon>Sordariomycetidae</taxon>
        <taxon>Sordariales</taxon>
        <taxon>Chaetomiaceae</taxon>
        <taxon>Canariomyces</taxon>
    </lineage>
</organism>
<proteinExistence type="predicted"/>
<name>A0AAN6TLZ2_9PEZI</name>
<dbReference type="AlphaFoldDB" id="A0AAN6TLZ2"/>
<reference evidence="2" key="2">
    <citation type="submission" date="2023-05" db="EMBL/GenBank/DDBJ databases">
        <authorList>
            <consortium name="Lawrence Berkeley National Laboratory"/>
            <person name="Steindorff A."/>
            <person name="Hensen N."/>
            <person name="Bonometti L."/>
            <person name="Westerberg I."/>
            <person name="Brannstrom I.O."/>
            <person name="Guillou S."/>
            <person name="Cros-Aarteil S."/>
            <person name="Calhoun S."/>
            <person name="Haridas S."/>
            <person name="Kuo A."/>
            <person name="Mondo S."/>
            <person name="Pangilinan J."/>
            <person name="Riley R."/>
            <person name="Labutti K."/>
            <person name="Andreopoulos B."/>
            <person name="Lipzen A."/>
            <person name="Chen C."/>
            <person name="Yanf M."/>
            <person name="Daum C."/>
            <person name="Ng V."/>
            <person name="Clum A."/>
            <person name="Ohm R."/>
            <person name="Martin F."/>
            <person name="Silar P."/>
            <person name="Natvig D."/>
            <person name="Lalanne C."/>
            <person name="Gautier V."/>
            <person name="Ament-Velasquez S.L."/>
            <person name="Kruys A."/>
            <person name="Hutchinson M.I."/>
            <person name="Powell A.J."/>
            <person name="Barry K."/>
            <person name="Miller A.N."/>
            <person name="Grigoriev I.V."/>
            <person name="Debuchy R."/>
            <person name="Gladieux P."/>
            <person name="Thoren M.H."/>
            <person name="Johannesson H."/>
        </authorList>
    </citation>
    <scope>NUCLEOTIDE SEQUENCE</scope>
    <source>
        <strain evidence="2">CBS 508.74</strain>
    </source>
</reference>
<dbReference type="Proteomes" id="UP001302812">
    <property type="component" value="Unassembled WGS sequence"/>
</dbReference>
<feature type="region of interest" description="Disordered" evidence="1">
    <location>
        <begin position="164"/>
        <end position="226"/>
    </location>
</feature>
<dbReference type="EMBL" id="MU853332">
    <property type="protein sequence ID" value="KAK4116957.1"/>
    <property type="molecule type" value="Genomic_DNA"/>
</dbReference>
<gene>
    <name evidence="2" type="ORF">N656DRAFT_2633</name>
</gene>
<protein>
    <recommendedName>
        <fullName evidence="4">DNA recombination and repair protein Rad51-like C-terminal domain-containing protein</fullName>
    </recommendedName>
</protein>
<evidence type="ECO:0000313" key="3">
    <source>
        <dbReference type="Proteomes" id="UP001302812"/>
    </source>
</evidence>
<evidence type="ECO:0000256" key="1">
    <source>
        <dbReference type="SAM" id="MobiDB-lite"/>
    </source>
</evidence>
<dbReference type="InterPro" id="IPR027417">
    <property type="entry name" value="P-loop_NTPase"/>
</dbReference>